<evidence type="ECO:0000256" key="3">
    <source>
        <dbReference type="ARBA" id="ARBA00022692"/>
    </source>
</evidence>
<evidence type="ECO:0000256" key="5">
    <source>
        <dbReference type="ARBA" id="ARBA00022989"/>
    </source>
</evidence>
<dbReference type="GO" id="GO:0090149">
    <property type="term" value="P:mitochondrial membrane fission"/>
    <property type="evidence" value="ECO:0007669"/>
    <property type="project" value="InterPro"/>
</dbReference>
<organism evidence="9 10">
    <name type="scientific">Geodia barretti</name>
    <name type="common">Barrett's horny sponge</name>
    <dbReference type="NCBI Taxonomy" id="519541"/>
    <lineage>
        <taxon>Eukaryota</taxon>
        <taxon>Metazoa</taxon>
        <taxon>Porifera</taxon>
        <taxon>Demospongiae</taxon>
        <taxon>Heteroscleromorpha</taxon>
        <taxon>Tetractinellida</taxon>
        <taxon>Astrophorina</taxon>
        <taxon>Geodiidae</taxon>
        <taxon>Geodia</taxon>
    </lineage>
</organism>
<keyword evidence="5" id="KW-1133">Transmembrane helix</keyword>
<dbReference type="InterPro" id="IPR039158">
    <property type="entry name" value="SLC25A46"/>
</dbReference>
<dbReference type="PANTHER" id="PTHR21252">
    <property type="entry name" value="TB1 PROTEIN-RELATED"/>
    <property type="match status" value="1"/>
</dbReference>
<name>A0AA35WJD3_GEOBA</name>
<comment type="caution">
    <text evidence="9">The sequence shown here is derived from an EMBL/GenBank/DDBJ whole genome shotgun (WGS) entry which is preliminary data.</text>
</comment>
<proteinExistence type="predicted"/>
<keyword evidence="10" id="KW-1185">Reference proteome</keyword>
<dbReference type="SUPFAM" id="SSF103506">
    <property type="entry name" value="Mitochondrial carrier"/>
    <property type="match status" value="1"/>
</dbReference>
<dbReference type="AlphaFoldDB" id="A0AA35WJD3"/>
<feature type="region of interest" description="Disordered" evidence="8">
    <location>
        <begin position="1"/>
        <end position="22"/>
    </location>
</feature>
<sequence>MASGGSSSTVVGGGGGREWQGDTSALTSLTKSRSFSHGVETDMGIAPSQRPMHLFPPPPAQLSAITPVTGGERHRMDIALRLTERIESWFVSVIAPFSSIVILHNIARSQVRFPYRRTPVPETLGTVIDYQSVQGLQAWWRGWYSHIFLMVSQRFSLTVLDRVLSPPRVSGSWWSRAGSFLSHYSFRGLAYLSTYPLLSFNILEMVQNLPHKVYSGGLLEVIKDRPLIAVDSHHRLPYLYLAAPIILRGFATEIVFLYCQTLVSRIVRRPADPSDTLAVVMHGLWVAYFGSFLSETVLYPLETVVARMTCQGMPVLVDNVQTGLD</sequence>
<evidence type="ECO:0000256" key="4">
    <source>
        <dbReference type="ARBA" id="ARBA00022737"/>
    </source>
</evidence>
<dbReference type="EMBL" id="CASHTH010001963">
    <property type="protein sequence ID" value="CAI8022569.1"/>
    <property type="molecule type" value="Genomic_DNA"/>
</dbReference>
<accession>A0AA35WJD3</accession>
<gene>
    <name evidence="9" type="ORF">GBAR_LOCUS13238</name>
</gene>
<dbReference type="Proteomes" id="UP001174909">
    <property type="component" value="Unassembled WGS sequence"/>
</dbReference>
<dbReference type="InterPro" id="IPR023395">
    <property type="entry name" value="MCP_dom_sf"/>
</dbReference>
<dbReference type="GO" id="GO:0005741">
    <property type="term" value="C:mitochondrial outer membrane"/>
    <property type="evidence" value="ECO:0007669"/>
    <property type="project" value="InterPro"/>
</dbReference>
<feature type="compositionally biased region" description="Low complexity" evidence="8">
    <location>
        <begin position="1"/>
        <end position="10"/>
    </location>
</feature>
<protein>
    <submittedName>
        <fullName evidence="9">Solute carrier family 25 member 46-A</fullName>
    </submittedName>
</protein>
<keyword evidence="4" id="KW-0677">Repeat</keyword>
<evidence type="ECO:0000313" key="9">
    <source>
        <dbReference type="EMBL" id="CAI8022569.1"/>
    </source>
</evidence>
<reference evidence="9" key="1">
    <citation type="submission" date="2023-03" db="EMBL/GenBank/DDBJ databases">
        <authorList>
            <person name="Steffen K."/>
            <person name="Cardenas P."/>
        </authorList>
    </citation>
    <scope>NUCLEOTIDE SEQUENCE</scope>
</reference>
<comment type="subcellular location">
    <subcellularLocation>
        <location evidence="1">Mitochondrion membrane</location>
        <topology evidence="1">Multi-pass membrane protein</topology>
    </subcellularLocation>
</comment>
<dbReference type="PANTHER" id="PTHR21252:SF2">
    <property type="entry name" value="MITOCHONDRIAL OUTER MEMBRANE PROTEIN SLC25A46"/>
    <property type="match status" value="1"/>
</dbReference>
<keyword evidence="3" id="KW-0812">Transmembrane</keyword>
<evidence type="ECO:0000256" key="7">
    <source>
        <dbReference type="ARBA" id="ARBA00023136"/>
    </source>
</evidence>
<keyword evidence="6" id="KW-0496">Mitochondrion</keyword>
<keyword evidence="2" id="KW-0813">Transport</keyword>
<evidence type="ECO:0000256" key="8">
    <source>
        <dbReference type="SAM" id="MobiDB-lite"/>
    </source>
</evidence>
<evidence type="ECO:0000313" key="10">
    <source>
        <dbReference type="Proteomes" id="UP001174909"/>
    </source>
</evidence>
<evidence type="ECO:0000256" key="1">
    <source>
        <dbReference type="ARBA" id="ARBA00004225"/>
    </source>
</evidence>
<feature type="non-terminal residue" evidence="9">
    <location>
        <position position="1"/>
    </location>
</feature>
<evidence type="ECO:0000256" key="6">
    <source>
        <dbReference type="ARBA" id="ARBA00023128"/>
    </source>
</evidence>
<evidence type="ECO:0000256" key="2">
    <source>
        <dbReference type="ARBA" id="ARBA00022448"/>
    </source>
</evidence>
<keyword evidence="7" id="KW-0472">Membrane</keyword>